<dbReference type="Gene3D" id="1.25.40.20">
    <property type="entry name" value="Ankyrin repeat-containing domain"/>
    <property type="match status" value="1"/>
</dbReference>
<dbReference type="PANTHER" id="PTHR10039:SF5">
    <property type="entry name" value="NACHT DOMAIN-CONTAINING PROTEIN"/>
    <property type="match status" value="1"/>
</dbReference>
<dbReference type="Pfam" id="PF12796">
    <property type="entry name" value="Ank_2"/>
    <property type="match status" value="1"/>
</dbReference>
<feature type="region of interest" description="Disordered" evidence="3">
    <location>
        <begin position="1248"/>
        <end position="1272"/>
    </location>
</feature>
<dbReference type="OrthoDB" id="539213at2759"/>
<sequence length="1399" mass="155853">MSIKIAPHQGSISSRPGAEQTVTDLPLRIIFIHGLNSPYTGAGARHGESEVVGLKPIKSPFELPQATTAYTFYHGGNLLDDVDRTEASYNWPDSQSHKRTILICHGSGGFIVKEALLRSLNGSDEHQAFRQSILGVIFIGTPHSTSDARLPYQLNLMQRHQIPGTQGINMNIVASVSGLLRSFTSVDWSCLEVAPVSFFEQVDLSGAPEDFGPIVNCEDVQIEGQKHIGLHADHWSTWNFIDRLSSTYKAVSTVIQSFYHSLHAINSDTSFQQKYTDVSGLLRSLHVNNTERLSTAMKGTCSWISDQQPFESWVRQPSGLLWIKGKPGSGKTTLLRHMYQTVTFREPTILLFFHFNYPTHSSVNAMLRSLIFQLLVTRPDYQLQSMRDTYAIRTETYGDYGTNWQWDDPELISYLQESFQHSTQDNAHFVIFLDALDECTEQASVNSIILDILAIPSIRICASSRSSPQVLNIEAHMIILEDLNTADIMYYTKSRVSLVEFKDSSIQRDLIHSLTEASDGMFLYVHLALSNLEIWLDQADILRDGQLGHMEFPRSLEDLYSLIIAKIESSEKGWDAFRHIFQWAAFATRPLTVPELMNALAFEKVEDYNCCSHDSGQTLDIVSDLTLGICACAERITSPCRGFIAVQYPITAPRQPVVTFTHRSVLDFLMAYEPLVSQPDILHLHGHGVLARSCCSVILSETRSRRKGYSGSDSGTRQISSYALQSWMPHLRKALELGLSGSDLFSDLSQGAFLENSLALNESIASSRKVWPKLTYNYTVDVSWEAKQWKTSSPLLLTSAVGHVDSCRRYLSLGESYNERDSLYGITPLGWAAAYGHSEVVELLLDSGAEIDYTPSDTSPLHLAIRCGNKRVVQQLLNKGSIMSFDPTITIQSALSQAASLGRASMIALLVSYGANALTADDLGCNPLHYAISAGKRATLARLLSTIPKTSFEKLKDLPPHSLPAWVHRVLLAFGLGLYCRGSGDSSSSATNSETNGSGKSSKRGSQGSKKRARDVSENMDENDQQSMAPPPQKQSRQTFEYKFACPYHKRWPNRFGGACFNFGFSDMHRLKKHFLGCHKLTRCGRCKSIFPEIEIQDHQISIVACEPVRIAMNYEDGFDSNQSDTLKSLKPKQFETPVHHWGTTFNAVFPDWTTDLPSPYHETTETECRISVARRLRSEEFRQEVWRNSSDMGREVFERLANILDPGPRTSTRPGTQSLMVPDELPIRPVATQENWQTAFNSYVETSLPTEPQSRTVESAPLAEAPRLSPSSHRYRPIPPHFLFPQQVSDALSLSLFSGTGSLNSFGPGQESMYSDMDGNDASISSWNCSFADAQMGQRSNDPLEFTFDLPAPADIFHSSSNVNQPNRNPGISASADTEPAEGEELDNTFWSPSRGAD</sequence>
<organism evidence="5 6">
    <name type="scientific">Fusarium gaditjirri</name>
    <dbReference type="NCBI Taxonomy" id="282569"/>
    <lineage>
        <taxon>Eukaryota</taxon>
        <taxon>Fungi</taxon>
        <taxon>Dikarya</taxon>
        <taxon>Ascomycota</taxon>
        <taxon>Pezizomycotina</taxon>
        <taxon>Sordariomycetes</taxon>
        <taxon>Hypocreomycetidae</taxon>
        <taxon>Hypocreales</taxon>
        <taxon>Nectriaceae</taxon>
        <taxon>Fusarium</taxon>
        <taxon>Fusarium nisikadoi species complex</taxon>
    </lineage>
</organism>
<comment type="caution">
    <text evidence="5">The sequence shown here is derived from an EMBL/GenBank/DDBJ whole genome shotgun (WGS) entry which is preliminary data.</text>
</comment>
<feature type="repeat" description="ANK" evidence="2">
    <location>
        <begin position="824"/>
        <end position="856"/>
    </location>
</feature>
<dbReference type="SMART" id="SM00248">
    <property type="entry name" value="ANK"/>
    <property type="match status" value="4"/>
</dbReference>
<evidence type="ECO:0000256" key="1">
    <source>
        <dbReference type="ARBA" id="ARBA00022737"/>
    </source>
</evidence>
<dbReference type="PROSITE" id="PS50088">
    <property type="entry name" value="ANK_REPEAT"/>
    <property type="match status" value="2"/>
</dbReference>
<dbReference type="PANTHER" id="PTHR10039">
    <property type="entry name" value="AMELOGENIN"/>
    <property type="match status" value="1"/>
</dbReference>
<feature type="compositionally biased region" description="Low complexity" evidence="3">
    <location>
        <begin position="986"/>
        <end position="1008"/>
    </location>
</feature>
<protein>
    <recommendedName>
        <fullName evidence="4">Nephrocystin 3-like N-terminal domain-containing protein</fullName>
    </recommendedName>
</protein>
<gene>
    <name evidence="5" type="ORF">FGADI_270</name>
</gene>
<dbReference type="EMBL" id="JABFAI010000005">
    <property type="protein sequence ID" value="KAF4961416.1"/>
    <property type="molecule type" value="Genomic_DNA"/>
</dbReference>
<evidence type="ECO:0000256" key="2">
    <source>
        <dbReference type="PROSITE-ProRule" id="PRU00023"/>
    </source>
</evidence>
<evidence type="ECO:0000259" key="4">
    <source>
        <dbReference type="Pfam" id="PF24883"/>
    </source>
</evidence>
<accession>A0A8H4TNX8</accession>
<feature type="domain" description="Nephrocystin 3-like N-terminal" evidence="4">
    <location>
        <begin position="299"/>
        <end position="465"/>
    </location>
</feature>
<dbReference type="InterPro" id="IPR056884">
    <property type="entry name" value="NPHP3-like_N"/>
</dbReference>
<keyword evidence="6" id="KW-1185">Reference proteome</keyword>
<feature type="repeat" description="ANK" evidence="2">
    <location>
        <begin position="856"/>
        <end position="881"/>
    </location>
</feature>
<dbReference type="Proteomes" id="UP000604273">
    <property type="component" value="Unassembled WGS sequence"/>
</dbReference>
<dbReference type="SUPFAM" id="SSF48403">
    <property type="entry name" value="Ankyrin repeat"/>
    <property type="match status" value="1"/>
</dbReference>
<proteinExistence type="predicted"/>
<keyword evidence="2" id="KW-0040">ANK repeat</keyword>
<dbReference type="InterPro" id="IPR002110">
    <property type="entry name" value="Ankyrin_rpt"/>
</dbReference>
<reference evidence="5" key="1">
    <citation type="journal article" date="2020" name="BMC Genomics">
        <title>Correction to: Identification and distribution of gene clusters required for synthesis of sphingolipid metabolism inhibitors in diverse species of the filamentous fungus Fusarium.</title>
        <authorList>
            <person name="Kim H.S."/>
            <person name="Lohmar J.M."/>
            <person name="Busman M."/>
            <person name="Brown D.W."/>
            <person name="Naumann T.A."/>
            <person name="Divon H.H."/>
            <person name="Lysoe E."/>
            <person name="Uhlig S."/>
            <person name="Proctor R.H."/>
        </authorList>
    </citation>
    <scope>NUCLEOTIDE SEQUENCE</scope>
    <source>
        <strain evidence="5">NRRL 45417</strain>
    </source>
</reference>
<keyword evidence="1" id="KW-0677">Repeat</keyword>
<feature type="compositionally biased region" description="Polar residues" evidence="3">
    <location>
        <begin position="1248"/>
        <end position="1258"/>
    </location>
</feature>
<dbReference type="PROSITE" id="PS50297">
    <property type="entry name" value="ANK_REP_REGION"/>
    <property type="match status" value="2"/>
</dbReference>
<evidence type="ECO:0000313" key="5">
    <source>
        <dbReference type="EMBL" id="KAF4961416.1"/>
    </source>
</evidence>
<dbReference type="Gene3D" id="3.40.50.300">
    <property type="entry name" value="P-loop containing nucleotide triphosphate hydrolases"/>
    <property type="match status" value="1"/>
</dbReference>
<name>A0A8H4TNX8_9HYPO</name>
<feature type="region of interest" description="Disordered" evidence="3">
    <location>
        <begin position="986"/>
        <end position="1037"/>
    </location>
</feature>
<dbReference type="InterPro" id="IPR036770">
    <property type="entry name" value="Ankyrin_rpt-contain_sf"/>
</dbReference>
<feature type="compositionally biased region" description="Polar residues" evidence="3">
    <location>
        <begin position="1359"/>
        <end position="1377"/>
    </location>
</feature>
<evidence type="ECO:0000256" key="3">
    <source>
        <dbReference type="SAM" id="MobiDB-lite"/>
    </source>
</evidence>
<dbReference type="Pfam" id="PF24883">
    <property type="entry name" value="NPHP3_N"/>
    <property type="match status" value="1"/>
</dbReference>
<dbReference type="SUPFAM" id="SSF52540">
    <property type="entry name" value="P-loop containing nucleoside triphosphate hydrolases"/>
    <property type="match status" value="1"/>
</dbReference>
<reference evidence="5" key="2">
    <citation type="submission" date="2020-05" db="EMBL/GenBank/DDBJ databases">
        <authorList>
            <person name="Kim H.-S."/>
            <person name="Proctor R.H."/>
            <person name="Brown D.W."/>
        </authorList>
    </citation>
    <scope>NUCLEOTIDE SEQUENCE</scope>
    <source>
        <strain evidence="5">NRRL 45417</strain>
    </source>
</reference>
<evidence type="ECO:0000313" key="6">
    <source>
        <dbReference type="Proteomes" id="UP000604273"/>
    </source>
</evidence>
<dbReference type="InterPro" id="IPR027417">
    <property type="entry name" value="P-loop_NTPase"/>
</dbReference>
<feature type="region of interest" description="Disordered" evidence="3">
    <location>
        <begin position="1358"/>
        <end position="1399"/>
    </location>
</feature>